<dbReference type="AlphaFoldDB" id="A0AAP6AW58"/>
<dbReference type="RefSeq" id="WP_289177799.1">
    <property type="nucleotide sequence ID" value="NZ_JATAQV010000015.1"/>
</dbReference>
<dbReference type="InterPro" id="IPR044946">
    <property type="entry name" value="Restrct_endonuc_typeI_TRD_sf"/>
</dbReference>
<comment type="similarity">
    <text evidence="1">Belongs to the type-I restriction system S methylase family.</text>
</comment>
<sequence>MKSGGKWEEYTIERLFSIQTPKKKFNANKLTFNGNYPYVARGSNNNGIKGYIDEDELYLNPGNTISFGQDTATMFYQENAYFTGDKIKIFSLRHGELNSRIAVFLISAMKKSFSTFSWGSSSFNENVLNKVKINIPTFNNVPAYNYMVKYIEELEAAHIEELEAYLLVSGLADSRTRGLADSRTRGLADSRTRGLADSRTRGLISYELTPQEYNAIELLNSNNLMWGTYNLKKLFGPAIRGKRLKNADRIPGSLPFVTAGEGNEGISAFISNDVVVFPENTITIDMFGSAKYRNYEYGADDHVAVVHTEFFDRNAVIFITASIHKSSCTGKFNYGRNFYAKDADELMVSLPSKDNNPDYSFMETLILAVHKLVIKDVVQYTDKKLVAYRQITSEKVV</sequence>
<evidence type="ECO:0000256" key="3">
    <source>
        <dbReference type="ARBA" id="ARBA00023125"/>
    </source>
</evidence>
<reference evidence="5" key="1">
    <citation type="submission" date="2023-10" db="EMBL/GenBank/DDBJ databases">
        <title>Draft Genome Sequence of a Shiga toxin-producing Escherichia coli strain from deer meat showing an IS-element integration in the B-subunit of the Shiga toxin Stx2b gene.</title>
        <authorList>
            <person name="Projahn M."/>
            <person name="Borowiak M."/>
        </authorList>
    </citation>
    <scope>NUCLEOTIDE SEQUENCE</scope>
    <source>
        <strain evidence="5">BfR-EC-18960</strain>
    </source>
</reference>
<dbReference type="GO" id="GO:0003677">
    <property type="term" value="F:DNA binding"/>
    <property type="evidence" value="ECO:0007669"/>
    <property type="project" value="UniProtKB-KW"/>
</dbReference>
<keyword evidence="5" id="KW-0255">Endonuclease</keyword>
<keyword evidence="5" id="KW-0540">Nuclease</keyword>
<dbReference type="Proteomes" id="UP001271591">
    <property type="component" value="Unassembled WGS sequence"/>
</dbReference>
<keyword evidence="5" id="KW-0378">Hydrolase</keyword>
<organism evidence="5 6">
    <name type="scientific">Escherichia coli</name>
    <dbReference type="NCBI Taxonomy" id="562"/>
    <lineage>
        <taxon>Bacteria</taxon>
        <taxon>Pseudomonadati</taxon>
        <taxon>Pseudomonadota</taxon>
        <taxon>Gammaproteobacteria</taxon>
        <taxon>Enterobacterales</taxon>
        <taxon>Enterobacteriaceae</taxon>
        <taxon>Escherichia</taxon>
    </lineage>
</organism>
<keyword evidence="2" id="KW-0680">Restriction system</keyword>
<dbReference type="SUPFAM" id="SSF116734">
    <property type="entry name" value="DNA methylase specificity domain"/>
    <property type="match status" value="1"/>
</dbReference>
<keyword evidence="3" id="KW-0238">DNA-binding</keyword>
<name>A0AAP6AW58_ECOLX</name>
<feature type="domain" description="Type I restriction modification DNA specificity" evidence="4">
    <location>
        <begin position="226"/>
        <end position="370"/>
    </location>
</feature>
<dbReference type="Pfam" id="PF01420">
    <property type="entry name" value="Methylase_S"/>
    <property type="match status" value="2"/>
</dbReference>
<dbReference type="EC" id="3.1.21.-" evidence="5"/>
<dbReference type="GO" id="GO:0016787">
    <property type="term" value="F:hydrolase activity"/>
    <property type="evidence" value="ECO:0007669"/>
    <property type="project" value="UniProtKB-KW"/>
</dbReference>
<evidence type="ECO:0000256" key="2">
    <source>
        <dbReference type="ARBA" id="ARBA00022747"/>
    </source>
</evidence>
<dbReference type="InterPro" id="IPR000055">
    <property type="entry name" value="Restrct_endonuc_typeI_TRD"/>
</dbReference>
<evidence type="ECO:0000313" key="6">
    <source>
        <dbReference type="Proteomes" id="UP001271591"/>
    </source>
</evidence>
<comment type="caution">
    <text evidence="5">The sequence shown here is derived from an EMBL/GenBank/DDBJ whole genome shotgun (WGS) entry which is preliminary data.</text>
</comment>
<evidence type="ECO:0000256" key="1">
    <source>
        <dbReference type="ARBA" id="ARBA00010923"/>
    </source>
</evidence>
<dbReference type="GO" id="GO:0009307">
    <property type="term" value="P:DNA restriction-modification system"/>
    <property type="evidence" value="ECO:0007669"/>
    <property type="project" value="UniProtKB-KW"/>
</dbReference>
<dbReference type="GO" id="GO:0004519">
    <property type="term" value="F:endonuclease activity"/>
    <property type="evidence" value="ECO:0007669"/>
    <property type="project" value="UniProtKB-KW"/>
</dbReference>
<accession>A0AAP6AW58</accession>
<dbReference type="EMBL" id="JAWPMK010000001">
    <property type="protein sequence ID" value="MDW9349092.1"/>
    <property type="molecule type" value="Genomic_DNA"/>
</dbReference>
<evidence type="ECO:0000313" key="5">
    <source>
        <dbReference type="EMBL" id="MDW9349092.1"/>
    </source>
</evidence>
<gene>
    <name evidence="5" type="ORF">R8G00_05465</name>
</gene>
<proteinExistence type="inferred from homology"/>
<feature type="domain" description="Type I restriction modification DNA specificity" evidence="4">
    <location>
        <begin position="6"/>
        <end position="163"/>
    </location>
</feature>
<dbReference type="Gene3D" id="3.90.220.20">
    <property type="entry name" value="DNA methylase specificity domains"/>
    <property type="match status" value="2"/>
</dbReference>
<protein>
    <submittedName>
        <fullName evidence="5">Restriction endonuclease subunit S</fullName>
        <ecNumber evidence="5">3.1.21.-</ecNumber>
    </submittedName>
</protein>
<evidence type="ECO:0000259" key="4">
    <source>
        <dbReference type="Pfam" id="PF01420"/>
    </source>
</evidence>